<evidence type="ECO:0000256" key="2">
    <source>
        <dbReference type="ARBA" id="ARBA00003120"/>
    </source>
</evidence>
<keyword evidence="9" id="KW-0411">Iron-sulfur</keyword>
<evidence type="ECO:0000256" key="7">
    <source>
        <dbReference type="ARBA" id="ARBA00022898"/>
    </source>
</evidence>
<dbReference type="PANTHER" id="PTHR11601">
    <property type="entry name" value="CYSTEINE DESULFURYLASE FAMILY MEMBER"/>
    <property type="match status" value="1"/>
</dbReference>
<evidence type="ECO:0000313" key="12">
    <source>
        <dbReference type="EMBL" id="NLW35296.1"/>
    </source>
</evidence>
<reference evidence="12" key="2">
    <citation type="submission" date="2020-01" db="EMBL/GenBank/DDBJ databases">
        <authorList>
            <person name="Campanaro S."/>
        </authorList>
    </citation>
    <scope>NUCLEOTIDE SEQUENCE</scope>
    <source>
        <strain evidence="12">AS06rmzACSIP_7</strain>
    </source>
</reference>
<comment type="cofactor">
    <cofactor evidence="1">
        <name>pyridoxal 5'-phosphate</name>
        <dbReference type="ChEBI" id="CHEBI:597326"/>
    </cofactor>
</comment>
<dbReference type="AlphaFoldDB" id="A0A971S0N6"/>
<proteinExistence type="inferred from homology"/>
<dbReference type="InterPro" id="IPR015421">
    <property type="entry name" value="PyrdxlP-dep_Trfase_major"/>
</dbReference>
<organism evidence="12 13">
    <name type="scientific">Syntrophorhabdus aromaticivorans</name>
    <dbReference type="NCBI Taxonomy" id="328301"/>
    <lineage>
        <taxon>Bacteria</taxon>
        <taxon>Pseudomonadati</taxon>
        <taxon>Thermodesulfobacteriota</taxon>
        <taxon>Syntrophorhabdia</taxon>
        <taxon>Syntrophorhabdales</taxon>
        <taxon>Syntrophorhabdaceae</taxon>
        <taxon>Syntrophorhabdus</taxon>
    </lineage>
</organism>
<evidence type="ECO:0000256" key="8">
    <source>
        <dbReference type="ARBA" id="ARBA00023004"/>
    </source>
</evidence>
<dbReference type="EC" id="2.8.1.7" evidence="4"/>
<dbReference type="PIRSF" id="PIRSF005572">
    <property type="entry name" value="NifS"/>
    <property type="match status" value="1"/>
</dbReference>
<evidence type="ECO:0000256" key="4">
    <source>
        <dbReference type="ARBA" id="ARBA00012239"/>
    </source>
</evidence>
<dbReference type="SUPFAM" id="SSF53383">
    <property type="entry name" value="PLP-dependent transferases"/>
    <property type="match status" value="1"/>
</dbReference>
<evidence type="ECO:0000256" key="5">
    <source>
        <dbReference type="ARBA" id="ARBA00022679"/>
    </source>
</evidence>
<dbReference type="FunFam" id="3.40.640.10:FF:000084">
    <property type="entry name" value="IscS-like cysteine desulfurase"/>
    <property type="match status" value="1"/>
</dbReference>
<accession>A0A971S0N6</accession>
<comment type="caution">
    <text evidence="12">The sequence shown here is derived from an EMBL/GenBank/DDBJ whole genome shotgun (WGS) entry which is preliminary data.</text>
</comment>
<dbReference type="GO" id="GO:0046872">
    <property type="term" value="F:metal ion binding"/>
    <property type="evidence" value="ECO:0007669"/>
    <property type="project" value="UniProtKB-KW"/>
</dbReference>
<dbReference type="Gene3D" id="3.90.1150.10">
    <property type="entry name" value="Aspartate Aminotransferase, domain 1"/>
    <property type="match status" value="1"/>
</dbReference>
<dbReference type="InterPro" id="IPR015422">
    <property type="entry name" value="PyrdxlP-dep_Trfase_small"/>
</dbReference>
<dbReference type="Pfam" id="PF00266">
    <property type="entry name" value="Aminotran_5"/>
    <property type="match status" value="1"/>
</dbReference>
<evidence type="ECO:0000256" key="3">
    <source>
        <dbReference type="ARBA" id="ARBA00006490"/>
    </source>
</evidence>
<comment type="catalytic activity">
    <reaction evidence="10">
        <text>(sulfur carrier)-H + L-cysteine = (sulfur carrier)-SH + L-alanine</text>
        <dbReference type="Rhea" id="RHEA:43892"/>
        <dbReference type="Rhea" id="RHEA-COMP:14737"/>
        <dbReference type="Rhea" id="RHEA-COMP:14739"/>
        <dbReference type="ChEBI" id="CHEBI:29917"/>
        <dbReference type="ChEBI" id="CHEBI:35235"/>
        <dbReference type="ChEBI" id="CHEBI:57972"/>
        <dbReference type="ChEBI" id="CHEBI:64428"/>
        <dbReference type="EC" id="2.8.1.7"/>
    </reaction>
</comment>
<dbReference type="InterPro" id="IPR016454">
    <property type="entry name" value="Cysteine_dSase"/>
</dbReference>
<evidence type="ECO:0000256" key="1">
    <source>
        <dbReference type="ARBA" id="ARBA00001933"/>
    </source>
</evidence>
<keyword evidence="7" id="KW-0663">Pyridoxal phosphate</keyword>
<evidence type="ECO:0000256" key="9">
    <source>
        <dbReference type="ARBA" id="ARBA00023014"/>
    </source>
</evidence>
<name>A0A971S0N6_9BACT</name>
<evidence type="ECO:0000313" key="13">
    <source>
        <dbReference type="Proteomes" id="UP000777265"/>
    </source>
</evidence>
<comment type="similarity">
    <text evidence="3">Belongs to the class-V pyridoxal-phosphate-dependent aminotransferase family. NifS/IscS subfamily.</text>
</comment>
<dbReference type="Proteomes" id="UP000777265">
    <property type="component" value="Unassembled WGS sequence"/>
</dbReference>
<comment type="function">
    <text evidence="2">Catalyzes the removal of elemental sulfur atoms from cysteine to produce alanine. Seems to participate in the biosynthesis of the nitrogenase metalloclusters by providing the inorganic sulfur required for the Fe-S core formation.</text>
</comment>
<evidence type="ECO:0000259" key="11">
    <source>
        <dbReference type="Pfam" id="PF00266"/>
    </source>
</evidence>
<dbReference type="Gene3D" id="3.40.640.10">
    <property type="entry name" value="Type I PLP-dependent aspartate aminotransferase-like (Major domain)"/>
    <property type="match status" value="1"/>
</dbReference>
<protein>
    <recommendedName>
        <fullName evidence="4">cysteine desulfurase</fullName>
        <ecNumber evidence="4">2.8.1.7</ecNumber>
    </recommendedName>
</protein>
<dbReference type="InterPro" id="IPR015424">
    <property type="entry name" value="PyrdxlP-dep_Trfase"/>
</dbReference>
<dbReference type="InterPro" id="IPR000192">
    <property type="entry name" value="Aminotrans_V_dom"/>
</dbReference>
<evidence type="ECO:0000256" key="10">
    <source>
        <dbReference type="ARBA" id="ARBA00050776"/>
    </source>
</evidence>
<sequence>MQTIYLDHISGTPLHPQVKEVMTRYIQENFGNPISQHKIGDAAMEALETAREKVASLINAKASEVVFTSGGSESINHAIKGIALAAGEKKRHIITSNIEHQSVQRSLRMLMKLGFRITSLPVDHYGLIDPKEVEKAISDDTILVTIMHANNEIGTLEPIAEIGKITRAHGIAFHTDAVASIGVVPFDVDEMGVDLASLAANQFYGPPGVGALYIRSGTRIVPLIDGGIQENNQRAGTQNMVGIVGMGKAAELARKEMSARTEHVLRLKRAFMDRLTTIEDITFHGHPDLCLPHLLSFSVHYVEGESMVLMLDEKNVCLSTRSACASGSLRASHVLIATGVDYAAAQGTLIFSCGIMNTMEELDAAFNALKDSIAFLRNISPLYRKKREGGREEK</sequence>
<keyword evidence="6" id="KW-0479">Metal-binding</keyword>
<keyword evidence="8" id="KW-0408">Iron</keyword>
<dbReference type="GO" id="GO:0031071">
    <property type="term" value="F:cysteine desulfurase activity"/>
    <property type="evidence" value="ECO:0007669"/>
    <property type="project" value="UniProtKB-EC"/>
</dbReference>
<feature type="domain" description="Aminotransferase class V" evidence="11">
    <location>
        <begin position="4"/>
        <end position="364"/>
    </location>
</feature>
<evidence type="ECO:0000256" key="6">
    <source>
        <dbReference type="ARBA" id="ARBA00022723"/>
    </source>
</evidence>
<dbReference type="GO" id="GO:0051536">
    <property type="term" value="F:iron-sulfur cluster binding"/>
    <property type="evidence" value="ECO:0007669"/>
    <property type="project" value="UniProtKB-KW"/>
</dbReference>
<gene>
    <name evidence="12" type="ORF">GXY80_07425</name>
</gene>
<dbReference type="EMBL" id="JAAYEE010000123">
    <property type="protein sequence ID" value="NLW35296.1"/>
    <property type="molecule type" value="Genomic_DNA"/>
</dbReference>
<dbReference type="PANTHER" id="PTHR11601:SF34">
    <property type="entry name" value="CYSTEINE DESULFURASE"/>
    <property type="match status" value="1"/>
</dbReference>
<reference evidence="12" key="1">
    <citation type="journal article" date="2020" name="Biotechnol. Biofuels">
        <title>New insights from the biogas microbiome by comprehensive genome-resolved metagenomics of nearly 1600 species originating from multiple anaerobic digesters.</title>
        <authorList>
            <person name="Campanaro S."/>
            <person name="Treu L."/>
            <person name="Rodriguez-R L.M."/>
            <person name="Kovalovszki A."/>
            <person name="Ziels R.M."/>
            <person name="Maus I."/>
            <person name="Zhu X."/>
            <person name="Kougias P.G."/>
            <person name="Basile A."/>
            <person name="Luo G."/>
            <person name="Schluter A."/>
            <person name="Konstantinidis K.T."/>
            <person name="Angelidaki I."/>
        </authorList>
    </citation>
    <scope>NUCLEOTIDE SEQUENCE</scope>
    <source>
        <strain evidence="12">AS06rmzACSIP_7</strain>
    </source>
</reference>
<keyword evidence="5" id="KW-0808">Transferase</keyword>